<accession>A0A8F6YBS4</accession>
<reference evidence="5 6" key="1">
    <citation type="submission" date="2021-07" db="EMBL/GenBank/DDBJ databases">
        <title>A novel Jannaschia species isolated from marine dinoflagellate Ceratoperidinium margalefii.</title>
        <authorList>
            <person name="Jiang Y."/>
            <person name="Li Z."/>
        </authorList>
    </citation>
    <scope>NUCLEOTIDE SEQUENCE [LARGE SCALE GENOMIC DNA]</scope>
    <source>
        <strain evidence="5 6">J12C1-MA-4</strain>
    </source>
</reference>
<keyword evidence="3" id="KW-0472">Membrane</keyword>
<dbReference type="InterPro" id="IPR039424">
    <property type="entry name" value="SBP_5"/>
</dbReference>
<evidence type="ECO:0000256" key="2">
    <source>
        <dbReference type="ARBA" id="ARBA00005695"/>
    </source>
</evidence>
<proteinExistence type="inferred from homology"/>
<keyword evidence="3" id="KW-0812">Transmembrane</keyword>
<dbReference type="GO" id="GO:1904680">
    <property type="term" value="F:peptide transmembrane transporter activity"/>
    <property type="evidence" value="ECO:0007669"/>
    <property type="project" value="TreeGrafter"/>
</dbReference>
<dbReference type="RefSeq" id="WP_219000678.1">
    <property type="nucleotide sequence ID" value="NZ_CP079194.1"/>
</dbReference>
<evidence type="ECO:0000313" key="5">
    <source>
        <dbReference type="EMBL" id="QXT38482.1"/>
    </source>
</evidence>
<dbReference type="KEGG" id="gce:KYE46_11045"/>
<gene>
    <name evidence="5" type="ORF">KYE46_11045</name>
</gene>
<dbReference type="Pfam" id="PF00496">
    <property type="entry name" value="SBP_bac_5"/>
    <property type="match status" value="1"/>
</dbReference>
<name>A0A8F6YBS4_9RHOB</name>
<dbReference type="GO" id="GO:0015833">
    <property type="term" value="P:peptide transport"/>
    <property type="evidence" value="ECO:0007669"/>
    <property type="project" value="TreeGrafter"/>
</dbReference>
<dbReference type="CDD" id="cd08503">
    <property type="entry name" value="PBP2_NikA_DppA_OppA_like_17"/>
    <property type="match status" value="1"/>
</dbReference>
<dbReference type="InterPro" id="IPR000914">
    <property type="entry name" value="SBP_5_dom"/>
</dbReference>
<dbReference type="PANTHER" id="PTHR30290">
    <property type="entry name" value="PERIPLASMIC BINDING COMPONENT OF ABC TRANSPORTER"/>
    <property type="match status" value="1"/>
</dbReference>
<keyword evidence="6" id="KW-1185">Reference proteome</keyword>
<dbReference type="InterPro" id="IPR006311">
    <property type="entry name" value="TAT_signal"/>
</dbReference>
<evidence type="ECO:0000313" key="6">
    <source>
        <dbReference type="Proteomes" id="UP000825009"/>
    </source>
</evidence>
<dbReference type="PROSITE" id="PS51318">
    <property type="entry name" value="TAT"/>
    <property type="match status" value="1"/>
</dbReference>
<evidence type="ECO:0000256" key="1">
    <source>
        <dbReference type="ARBA" id="ARBA00004418"/>
    </source>
</evidence>
<evidence type="ECO:0000259" key="4">
    <source>
        <dbReference type="Pfam" id="PF00496"/>
    </source>
</evidence>
<dbReference type="PIRSF" id="PIRSF002741">
    <property type="entry name" value="MppA"/>
    <property type="match status" value="1"/>
</dbReference>
<dbReference type="Proteomes" id="UP000825009">
    <property type="component" value="Chromosome"/>
</dbReference>
<comment type="similarity">
    <text evidence="2">Belongs to the bacterial solute-binding protein 5 family.</text>
</comment>
<organism evidence="5 6">
    <name type="scientific">Gymnodinialimonas ceratoperidinii</name>
    <dbReference type="NCBI Taxonomy" id="2856823"/>
    <lineage>
        <taxon>Bacteria</taxon>
        <taxon>Pseudomonadati</taxon>
        <taxon>Pseudomonadota</taxon>
        <taxon>Alphaproteobacteria</taxon>
        <taxon>Rhodobacterales</taxon>
        <taxon>Paracoccaceae</taxon>
        <taxon>Gymnodinialimonas</taxon>
    </lineage>
</organism>
<comment type="subcellular location">
    <subcellularLocation>
        <location evidence="1">Periplasm</location>
    </subcellularLocation>
</comment>
<dbReference type="InterPro" id="IPR030678">
    <property type="entry name" value="Peptide/Ni-bd"/>
</dbReference>
<dbReference type="EMBL" id="CP079194">
    <property type="protein sequence ID" value="QXT38482.1"/>
    <property type="molecule type" value="Genomic_DNA"/>
</dbReference>
<dbReference type="AlphaFoldDB" id="A0A8F6YBS4"/>
<sequence>MKDFTHTRAEGGLTTHPVAEMYAAEHKAGKLDRREFLVRATALGVTAAAAYSLIGARPALADGHRVTPAMGGTLRIQQEVRALKDPRTYDWSQMGNVTRGITEYLIEYHNDGSFEGVLLDSWEANEDATVYTLNLRQGIMWNNGDPFTAEDVAANIIGFCDSTVEGNSMATRMGELVDPDTGVAREGAIEVVDEHTVRVTYPSPDITFVPGIADYPSAIQHRDYIGTNPADHGVGTGAYEIAEYEVGVQARLVRKEGHTYWRDTYLDEIVFVDLGQDPAAWFAGAEADEFDMTYETVGEFIDLFDAIGWNKGEVITAATVVIRPNQNNAPYDDVRVRNAIQMAVDNQVCLDLGVNGQGVPAENHHVCPIHPEYAELPPQVFDPEAARALLEESGHADTEFELISIDDDYRKNTTDAVAAQLRDAGFNVTRTIIPGSTFWNDWTSYPFSSTNWNHRELGVMILNLAYRTGVPWNESGFSNEEFDRLLTEANGIQDADERREIMVRLETIMQEEGVTIQPYWRSLYNHARPGVVNAAMHAKFEINPHYVGFES</sequence>
<feature type="domain" description="Solute-binding protein family 5" evidence="4">
    <location>
        <begin position="115"/>
        <end position="453"/>
    </location>
</feature>
<protein>
    <submittedName>
        <fullName evidence="5">ABC transporter substrate-binding protein</fullName>
    </submittedName>
</protein>
<feature type="transmembrane region" description="Helical" evidence="3">
    <location>
        <begin position="36"/>
        <end position="54"/>
    </location>
</feature>
<keyword evidence="3" id="KW-1133">Transmembrane helix</keyword>
<evidence type="ECO:0000256" key="3">
    <source>
        <dbReference type="SAM" id="Phobius"/>
    </source>
</evidence>